<organism evidence="2 3">
    <name type="scientific">Austropuccinia psidii MF-1</name>
    <dbReference type="NCBI Taxonomy" id="1389203"/>
    <lineage>
        <taxon>Eukaryota</taxon>
        <taxon>Fungi</taxon>
        <taxon>Dikarya</taxon>
        <taxon>Basidiomycota</taxon>
        <taxon>Pucciniomycotina</taxon>
        <taxon>Pucciniomycetes</taxon>
        <taxon>Pucciniales</taxon>
        <taxon>Sphaerophragmiaceae</taxon>
        <taxon>Austropuccinia</taxon>
    </lineage>
</organism>
<feature type="compositionally biased region" description="Polar residues" evidence="1">
    <location>
        <begin position="196"/>
        <end position="205"/>
    </location>
</feature>
<accession>A0A9Q3KLZ6</accession>
<feature type="region of interest" description="Disordered" evidence="1">
    <location>
        <begin position="196"/>
        <end position="227"/>
    </location>
</feature>
<name>A0A9Q3KLZ6_9BASI</name>
<protein>
    <submittedName>
        <fullName evidence="2">Uncharacterized protein</fullName>
    </submittedName>
</protein>
<dbReference type="AlphaFoldDB" id="A0A9Q3KLZ6"/>
<sequence>MASSGHFDPGQTYDGYKAVLVLDPACTKCLAKGKDCFQNFNPNFSNCHFCFVGKKPCCCPGPVASNVRRYLWSKKDGPFAKGLPVSEGPTPNVISGYSDYRGMWQETNVGGPIPVGGRPIYSSSVVSISRTNTEVVVKQIRRIAISPPYPDAEGSDELDGEEVEVVNNTVGHQSRNSPSQPPSKIFQSRLIPSTPRNFQPTLATIPTSLPPASPSSSHTRPSMIPEVRPSPIQQSRISPVVILNSSSRRREELSPFPFPATQLFQKRNCWPIQVIREDPNTESENQYSVARLFRQVDGNSREVIMYTNDRTISGTASEEISERFAWSEDELINYFQRTFDHMGRDN</sequence>
<keyword evidence="3" id="KW-1185">Reference proteome</keyword>
<reference evidence="2" key="1">
    <citation type="submission" date="2021-03" db="EMBL/GenBank/DDBJ databases">
        <title>Draft genome sequence of rust myrtle Austropuccinia psidii MF-1, a brazilian biotype.</title>
        <authorList>
            <person name="Quecine M.C."/>
            <person name="Pachon D.M.R."/>
            <person name="Bonatelli M.L."/>
            <person name="Correr F.H."/>
            <person name="Franceschini L.M."/>
            <person name="Leite T.F."/>
            <person name="Margarido G.R.A."/>
            <person name="Almeida C.A."/>
            <person name="Ferrarezi J.A."/>
            <person name="Labate C.A."/>
        </authorList>
    </citation>
    <scope>NUCLEOTIDE SEQUENCE</scope>
    <source>
        <strain evidence="2">MF-1</strain>
    </source>
</reference>
<evidence type="ECO:0000313" key="2">
    <source>
        <dbReference type="EMBL" id="MBW0583332.1"/>
    </source>
</evidence>
<evidence type="ECO:0000313" key="3">
    <source>
        <dbReference type="Proteomes" id="UP000765509"/>
    </source>
</evidence>
<comment type="caution">
    <text evidence="2">The sequence shown here is derived from an EMBL/GenBank/DDBJ whole genome shotgun (WGS) entry which is preliminary data.</text>
</comment>
<dbReference type="EMBL" id="AVOT02114892">
    <property type="protein sequence ID" value="MBW0583332.1"/>
    <property type="molecule type" value="Genomic_DNA"/>
</dbReference>
<dbReference type="Proteomes" id="UP000765509">
    <property type="component" value="Unassembled WGS sequence"/>
</dbReference>
<gene>
    <name evidence="2" type="ORF">O181_123047</name>
</gene>
<proteinExistence type="predicted"/>
<evidence type="ECO:0000256" key="1">
    <source>
        <dbReference type="SAM" id="MobiDB-lite"/>
    </source>
</evidence>